<protein>
    <submittedName>
        <fullName evidence="2">Os03g0150901 protein</fullName>
    </submittedName>
</protein>
<feature type="compositionally biased region" description="Acidic residues" evidence="1">
    <location>
        <begin position="154"/>
        <end position="165"/>
    </location>
</feature>
<dbReference type="PaxDb" id="39947-A0A0P0VTA2"/>
<organism evidence="2 3">
    <name type="scientific">Oryza sativa subsp. japonica</name>
    <name type="common">Rice</name>
    <dbReference type="NCBI Taxonomy" id="39947"/>
    <lineage>
        <taxon>Eukaryota</taxon>
        <taxon>Viridiplantae</taxon>
        <taxon>Streptophyta</taxon>
        <taxon>Embryophyta</taxon>
        <taxon>Tracheophyta</taxon>
        <taxon>Spermatophyta</taxon>
        <taxon>Magnoliopsida</taxon>
        <taxon>Liliopsida</taxon>
        <taxon>Poales</taxon>
        <taxon>Poaceae</taxon>
        <taxon>BOP clade</taxon>
        <taxon>Oryzoideae</taxon>
        <taxon>Oryzeae</taxon>
        <taxon>Oryzinae</taxon>
        <taxon>Oryza</taxon>
        <taxon>Oryza sativa</taxon>
    </lineage>
</organism>
<feature type="compositionally biased region" description="Basic and acidic residues" evidence="1">
    <location>
        <begin position="221"/>
        <end position="231"/>
    </location>
</feature>
<dbReference type="eggNOG" id="ENOG502SYHU">
    <property type="taxonomic scope" value="Eukaryota"/>
</dbReference>
<name>A0A0P0VTA2_ORYSJ</name>
<accession>A0A0P0VTA2</accession>
<gene>
    <name evidence="2" type="ordered locus">Os03g0150901</name>
    <name evidence="2" type="ORF">OSNPB_030150901</name>
</gene>
<feature type="compositionally biased region" description="Basic and acidic residues" evidence="1">
    <location>
        <begin position="138"/>
        <end position="153"/>
    </location>
</feature>
<dbReference type="Gramene" id="Os03t0150901-00">
    <property type="protein sequence ID" value="Os03t0150901-00"/>
    <property type="gene ID" value="Os03g0150901"/>
</dbReference>
<evidence type="ECO:0000313" key="2">
    <source>
        <dbReference type="EMBL" id="BAS82322.1"/>
    </source>
</evidence>
<feature type="region of interest" description="Disordered" evidence="1">
    <location>
        <begin position="220"/>
        <end position="240"/>
    </location>
</feature>
<feature type="non-terminal residue" evidence="2">
    <location>
        <position position="1"/>
    </location>
</feature>
<sequence length="240" mass="26154">GDRFLGGLVDDVVLGHLLQRQALGLRHQQRHEHTEEVCAGEHEERVPDADAAGVSRVGIVLVLRSVQEPERADDRAGLAGRGGDAVARRPEPRREDLSRHDEGGAVGPEVGEEEGECVEHDEAGVVRRVRPVVVGHAEREHEHGHHEEAHDLDPEPADDVDEGDGEPVARDGSAECDECLGAGDAVEFLERVHGLRRRYPPDLAEDVLLEQVLAVEGDVEQEPRAGGRQEVHPVALHELP</sequence>
<reference evidence="3" key="1">
    <citation type="journal article" date="2005" name="Nature">
        <title>The map-based sequence of the rice genome.</title>
        <authorList>
            <consortium name="International rice genome sequencing project (IRGSP)"/>
            <person name="Matsumoto T."/>
            <person name="Wu J."/>
            <person name="Kanamori H."/>
            <person name="Katayose Y."/>
            <person name="Fujisawa M."/>
            <person name="Namiki N."/>
            <person name="Mizuno H."/>
            <person name="Yamamoto K."/>
            <person name="Antonio B.A."/>
            <person name="Baba T."/>
            <person name="Sakata K."/>
            <person name="Nagamura Y."/>
            <person name="Aoki H."/>
            <person name="Arikawa K."/>
            <person name="Arita K."/>
            <person name="Bito T."/>
            <person name="Chiden Y."/>
            <person name="Fujitsuka N."/>
            <person name="Fukunaka R."/>
            <person name="Hamada M."/>
            <person name="Harada C."/>
            <person name="Hayashi A."/>
            <person name="Hijishita S."/>
            <person name="Honda M."/>
            <person name="Hosokawa S."/>
            <person name="Ichikawa Y."/>
            <person name="Idonuma A."/>
            <person name="Iijima M."/>
            <person name="Ikeda M."/>
            <person name="Ikeno M."/>
            <person name="Ito K."/>
            <person name="Ito S."/>
            <person name="Ito T."/>
            <person name="Ito Y."/>
            <person name="Ito Y."/>
            <person name="Iwabuchi A."/>
            <person name="Kamiya K."/>
            <person name="Karasawa W."/>
            <person name="Kurita K."/>
            <person name="Katagiri S."/>
            <person name="Kikuta A."/>
            <person name="Kobayashi H."/>
            <person name="Kobayashi N."/>
            <person name="Machita K."/>
            <person name="Maehara T."/>
            <person name="Masukawa M."/>
            <person name="Mizubayashi T."/>
            <person name="Mukai Y."/>
            <person name="Nagasaki H."/>
            <person name="Nagata Y."/>
            <person name="Naito S."/>
            <person name="Nakashima M."/>
            <person name="Nakama Y."/>
            <person name="Nakamichi Y."/>
            <person name="Nakamura M."/>
            <person name="Meguro A."/>
            <person name="Negishi M."/>
            <person name="Ohta I."/>
            <person name="Ohta T."/>
            <person name="Okamoto M."/>
            <person name="Ono N."/>
            <person name="Saji S."/>
            <person name="Sakaguchi M."/>
            <person name="Sakai K."/>
            <person name="Shibata M."/>
            <person name="Shimokawa T."/>
            <person name="Song J."/>
            <person name="Takazaki Y."/>
            <person name="Terasawa K."/>
            <person name="Tsugane M."/>
            <person name="Tsuji K."/>
            <person name="Ueda S."/>
            <person name="Waki K."/>
            <person name="Yamagata H."/>
            <person name="Yamamoto M."/>
            <person name="Yamamoto S."/>
            <person name="Yamane H."/>
            <person name="Yoshiki S."/>
            <person name="Yoshihara R."/>
            <person name="Yukawa K."/>
            <person name="Zhong H."/>
            <person name="Yano M."/>
            <person name="Yuan Q."/>
            <person name="Ouyang S."/>
            <person name="Liu J."/>
            <person name="Jones K.M."/>
            <person name="Gansberger K."/>
            <person name="Moffat K."/>
            <person name="Hill J."/>
            <person name="Bera J."/>
            <person name="Fadrosh D."/>
            <person name="Jin S."/>
            <person name="Johri S."/>
            <person name="Kim M."/>
            <person name="Overton L."/>
            <person name="Reardon M."/>
            <person name="Tsitrin T."/>
            <person name="Vuong H."/>
            <person name="Weaver B."/>
            <person name="Ciecko A."/>
            <person name="Tallon L."/>
            <person name="Jackson J."/>
            <person name="Pai G."/>
            <person name="Aken S.V."/>
            <person name="Utterback T."/>
            <person name="Reidmuller S."/>
            <person name="Feldblyum T."/>
            <person name="Hsiao J."/>
            <person name="Zismann V."/>
            <person name="Iobst S."/>
            <person name="de Vazeille A.R."/>
            <person name="Buell C.R."/>
            <person name="Ying K."/>
            <person name="Li Y."/>
            <person name="Lu T."/>
            <person name="Huang Y."/>
            <person name="Zhao Q."/>
            <person name="Feng Q."/>
            <person name="Zhang L."/>
            <person name="Zhu J."/>
            <person name="Weng Q."/>
            <person name="Mu J."/>
            <person name="Lu Y."/>
            <person name="Fan D."/>
            <person name="Liu Y."/>
            <person name="Guan J."/>
            <person name="Zhang Y."/>
            <person name="Yu S."/>
            <person name="Liu X."/>
            <person name="Zhang Y."/>
            <person name="Hong G."/>
            <person name="Han B."/>
            <person name="Choisne N."/>
            <person name="Demange N."/>
            <person name="Orjeda G."/>
            <person name="Samain S."/>
            <person name="Cattolico L."/>
            <person name="Pelletier E."/>
            <person name="Couloux A."/>
            <person name="Segurens B."/>
            <person name="Wincker P."/>
            <person name="D'Hont A."/>
            <person name="Scarpelli C."/>
            <person name="Weissenbach J."/>
            <person name="Salanoubat M."/>
            <person name="Quetier F."/>
            <person name="Yu Y."/>
            <person name="Kim H.R."/>
            <person name="Rambo T."/>
            <person name="Currie J."/>
            <person name="Collura K."/>
            <person name="Luo M."/>
            <person name="Yang T."/>
            <person name="Ammiraju J.S.S."/>
            <person name="Engler F."/>
            <person name="Soderlund C."/>
            <person name="Wing R.A."/>
            <person name="Palmer L.E."/>
            <person name="de la Bastide M."/>
            <person name="Spiegel L."/>
            <person name="Nascimento L."/>
            <person name="Zutavern T."/>
            <person name="O'Shaughnessy A."/>
            <person name="Dike S."/>
            <person name="Dedhia N."/>
            <person name="Preston R."/>
            <person name="Balija V."/>
            <person name="McCombie W.R."/>
            <person name="Chow T."/>
            <person name="Chen H."/>
            <person name="Chung M."/>
            <person name="Chen C."/>
            <person name="Shaw J."/>
            <person name="Wu H."/>
            <person name="Hsiao K."/>
            <person name="Chao Y."/>
            <person name="Chu M."/>
            <person name="Cheng C."/>
            <person name="Hour A."/>
            <person name="Lee P."/>
            <person name="Lin S."/>
            <person name="Lin Y."/>
            <person name="Liou J."/>
            <person name="Liu S."/>
            <person name="Hsing Y."/>
            <person name="Raghuvanshi S."/>
            <person name="Mohanty A."/>
            <person name="Bharti A.K."/>
            <person name="Gaur A."/>
            <person name="Gupta V."/>
            <person name="Kumar D."/>
            <person name="Ravi V."/>
            <person name="Vij S."/>
            <person name="Kapur A."/>
            <person name="Khurana P."/>
            <person name="Khurana P."/>
            <person name="Khurana J.P."/>
            <person name="Tyagi A.K."/>
            <person name="Gaikwad K."/>
            <person name="Singh A."/>
            <person name="Dalal V."/>
            <person name="Srivastava S."/>
            <person name="Dixit A."/>
            <person name="Pal A.K."/>
            <person name="Ghazi I.A."/>
            <person name="Yadav M."/>
            <person name="Pandit A."/>
            <person name="Bhargava A."/>
            <person name="Sureshbabu K."/>
            <person name="Batra K."/>
            <person name="Sharma T.R."/>
            <person name="Mohapatra T."/>
            <person name="Singh N.K."/>
            <person name="Messing J."/>
            <person name="Nelson A.B."/>
            <person name="Fuks G."/>
            <person name="Kavchok S."/>
            <person name="Keizer G."/>
            <person name="Linton E."/>
            <person name="Llaca V."/>
            <person name="Song R."/>
            <person name="Tanyolac B."/>
            <person name="Young S."/>
            <person name="Ho-Il K."/>
            <person name="Hahn J.H."/>
            <person name="Sangsakoo G."/>
            <person name="Vanavichit A."/>
            <person name="de Mattos Luiz.A.T."/>
            <person name="Zimmer P.D."/>
            <person name="Malone G."/>
            <person name="Dellagostin O."/>
            <person name="de Oliveira A.C."/>
            <person name="Bevan M."/>
            <person name="Bancroft I."/>
            <person name="Minx P."/>
            <person name="Cordum H."/>
            <person name="Wilson R."/>
            <person name="Cheng Z."/>
            <person name="Jin W."/>
            <person name="Jiang J."/>
            <person name="Leong S.A."/>
            <person name="Iwama H."/>
            <person name="Gojobori T."/>
            <person name="Itoh T."/>
            <person name="Niimura Y."/>
            <person name="Fujii Y."/>
            <person name="Habara T."/>
            <person name="Sakai H."/>
            <person name="Sato Y."/>
            <person name="Wilson G."/>
            <person name="Kumar K."/>
            <person name="McCouch S."/>
            <person name="Juretic N."/>
            <person name="Hoen D."/>
            <person name="Wright S."/>
            <person name="Bruskiewich R."/>
            <person name="Bureau T."/>
            <person name="Miyao A."/>
            <person name="Hirochika H."/>
            <person name="Nishikawa T."/>
            <person name="Kadowaki K."/>
            <person name="Sugiura M."/>
            <person name="Burr B."/>
            <person name="Sasaki T."/>
        </authorList>
    </citation>
    <scope>NUCLEOTIDE SEQUENCE [LARGE SCALE GENOMIC DNA]</scope>
    <source>
        <strain evidence="3">cv. Nipponbare</strain>
    </source>
</reference>
<reference evidence="2 3" key="2">
    <citation type="journal article" date="2013" name="Plant Cell Physiol.">
        <title>Rice Annotation Project Database (RAP-DB): an integrative and interactive database for rice genomics.</title>
        <authorList>
            <person name="Sakai H."/>
            <person name="Lee S.S."/>
            <person name="Tanaka T."/>
            <person name="Numa H."/>
            <person name="Kim J."/>
            <person name="Kawahara Y."/>
            <person name="Wakimoto H."/>
            <person name="Yang C.C."/>
            <person name="Iwamoto M."/>
            <person name="Abe T."/>
            <person name="Yamada Y."/>
            <person name="Muto A."/>
            <person name="Inokuchi H."/>
            <person name="Ikemura T."/>
            <person name="Matsumoto T."/>
            <person name="Sasaki T."/>
            <person name="Itoh T."/>
        </authorList>
    </citation>
    <scope>NUCLEOTIDE SEQUENCE [LARGE SCALE GENOMIC DNA]</scope>
    <source>
        <strain evidence="3">cv. Nipponbare</strain>
    </source>
</reference>
<reference evidence="2 3" key="3">
    <citation type="journal article" date="2013" name="Rice">
        <title>Improvement of the Oryza sativa Nipponbare reference genome using next generation sequence and optical map data.</title>
        <authorList>
            <person name="Kawahara Y."/>
            <person name="de la Bastide M."/>
            <person name="Hamilton J.P."/>
            <person name="Kanamori H."/>
            <person name="McCombie W.R."/>
            <person name="Ouyang S."/>
            <person name="Schwartz D.C."/>
            <person name="Tanaka T."/>
            <person name="Wu J."/>
            <person name="Zhou S."/>
            <person name="Childs K.L."/>
            <person name="Davidson R.M."/>
            <person name="Lin H."/>
            <person name="Quesada-Ocampo L."/>
            <person name="Vaillancourt B."/>
            <person name="Sakai H."/>
            <person name="Lee S.S."/>
            <person name="Kim J."/>
            <person name="Numa H."/>
            <person name="Itoh T."/>
            <person name="Buell C.R."/>
            <person name="Matsumoto T."/>
        </authorList>
    </citation>
    <scope>NUCLEOTIDE SEQUENCE [LARGE SCALE GENOMIC DNA]</scope>
    <source>
        <strain evidence="3">cv. Nipponbare</strain>
    </source>
</reference>
<keyword evidence="3" id="KW-1185">Reference proteome</keyword>
<proteinExistence type="predicted"/>
<dbReference type="FunCoup" id="A0A0P0VTA2">
    <property type="interactions" value="1"/>
</dbReference>
<evidence type="ECO:0000313" key="3">
    <source>
        <dbReference type="Proteomes" id="UP000059680"/>
    </source>
</evidence>
<dbReference type="AlphaFoldDB" id="A0A0P0VTA2"/>
<feature type="compositionally biased region" description="Basic and acidic residues" evidence="1">
    <location>
        <begin position="86"/>
        <end position="103"/>
    </location>
</feature>
<feature type="region of interest" description="Disordered" evidence="1">
    <location>
        <begin position="138"/>
        <end position="172"/>
    </location>
</feature>
<evidence type="ECO:0000256" key="1">
    <source>
        <dbReference type="SAM" id="MobiDB-lite"/>
    </source>
</evidence>
<dbReference type="InParanoid" id="A0A0P0VTA2"/>
<feature type="region of interest" description="Disordered" evidence="1">
    <location>
        <begin position="70"/>
        <end position="122"/>
    </location>
</feature>
<dbReference type="Proteomes" id="UP000059680">
    <property type="component" value="Chromosome 3"/>
</dbReference>
<dbReference type="EMBL" id="AP014959">
    <property type="protein sequence ID" value="BAS82322.1"/>
    <property type="molecule type" value="Genomic_DNA"/>
</dbReference>